<evidence type="ECO:0000313" key="3">
    <source>
        <dbReference type="EMBL" id="MFC4869452.1"/>
    </source>
</evidence>
<feature type="domain" description="Cytoskeleton protein RodZ-like C-terminal" evidence="2">
    <location>
        <begin position="76"/>
        <end position="134"/>
    </location>
</feature>
<protein>
    <submittedName>
        <fullName evidence="3">RodZ domain-containing protein</fullName>
    </submittedName>
</protein>
<gene>
    <name evidence="3" type="ORF">ACFPCZ_22685</name>
</gene>
<comment type="caution">
    <text evidence="3">The sequence shown here is derived from an EMBL/GenBank/DDBJ whole genome shotgun (WGS) entry which is preliminary data.</text>
</comment>
<reference evidence="4" key="1">
    <citation type="journal article" date="2019" name="Int. J. Syst. Evol. Microbiol.">
        <title>The Global Catalogue of Microorganisms (GCM) 10K type strain sequencing project: providing services to taxonomists for standard genome sequencing and annotation.</title>
        <authorList>
            <consortium name="The Broad Institute Genomics Platform"/>
            <consortium name="The Broad Institute Genome Sequencing Center for Infectious Disease"/>
            <person name="Wu L."/>
            <person name="Ma J."/>
        </authorList>
    </citation>
    <scope>NUCLEOTIDE SEQUENCE [LARGE SCALE GENOMIC DNA]</scope>
    <source>
        <strain evidence="4">CGMCC 4.7304</strain>
    </source>
</reference>
<evidence type="ECO:0000313" key="4">
    <source>
        <dbReference type="Proteomes" id="UP001595858"/>
    </source>
</evidence>
<keyword evidence="1" id="KW-0812">Transmembrane</keyword>
<feature type="transmembrane region" description="Helical" evidence="1">
    <location>
        <begin position="12"/>
        <end position="36"/>
    </location>
</feature>
<dbReference type="Pfam" id="PF13464">
    <property type="entry name" value="RodZ_C"/>
    <property type="match status" value="1"/>
</dbReference>
<sequence>MGRHRNDPRGIAQMVAIGGVIVLFITLVILGGFFLYKSLPSGSDAAAVPEGAAGTTADAQAEEMQTGTLYIRAVGESSEVVVTVPGGDVLADTTLRTDEYLSFTEERTLSVTIGRPSEVEVYVHGERRDVAGEDPGYSFAVQP</sequence>
<keyword evidence="1" id="KW-0472">Membrane</keyword>
<name>A0ABV9SSW8_9ACTN</name>
<accession>A0ABV9SSW8</accession>
<keyword evidence="1" id="KW-1133">Transmembrane helix</keyword>
<evidence type="ECO:0000259" key="2">
    <source>
        <dbReference type="Pfam" id="PF13464"/>
    </source>
</evidence>
<evidence type="ECO:0000256" key="1">
    <source>
        <dbReference type="SAM" id="Phobius"/>
    </source>
</evidence>
<dbReference type="InterPro" id="IPR025194">
    <property type="entry name" value="RodZ-like_C"/>
</dbReference>
<organism evidence="3 4">
    <name type="scientific">Streptomonospora arabica</name>
    <dbReference type="NCBI Taxonomy" id="412417"/>
    <lineage>
        <taxon>Bacteria</taxon>
        <taxon>Bacillati</taxon>
        <taxon>Actinomycetota</taxon>
        <taxon>Actinomycetes</taxon>
        <taxon>Streptosporangiales</taxon>
        <taxon>Nocardiopsidaceae</taxon>
        <taxon>Streptomonospora</taxon>
    </lineage>
</organism>
<dbReference type="Proteomes" id="UP001595858">
    <property type="component" value="Unassembled WGS sequence"/>
</dbReference>
<keyword evidence="4" id="KW-1185">Reference proteome</keyword>
<proteinExistence type="predicted"/>
<dbReference type="EMBL" id="JBHSIY010000029">
    <property type="protein sequence ID" value="MFC4869452.1"/>
    <property type="molecule type" value="Genomic_DNA"/>
</dbReference>
<dbReference type="RefSeq" id="WP_344141237.1">
    <property type="nucleotide sequence ID" value="NZ_BAAAQI010000002.1"/>
</dbReference>